<evidence type="ECO:0000313" key="2">
    <source>
        <dbReference type="EMBL" id="AXV04991.1"/>
    </source>
</evidence>
<keyword evidence="2" id="KW-0378">Hydrolase</keyword>
<accession>A0A346XRZ4</accession>
<dbReference type="GO" id="GO:0004527">
    <property type="term" value="F:exonuclease activity"/>
    <property type="evidence" value="ECO:0007669"/>
    <property type="project" value="UniProtKB-KW"/>
</dbReference>
<dbReference type="Proteomes" id="UP000264006">
    <property type="component" value="Chromosome"/>
</dbReference>
<dbReference type="EMBL" id="CP031165">
    <property type="protein sequence ID" value="AXV04991.1"/>
    <property type="molecule type" value="Genomic_DNA"/>
</dbReference>
<dbReference type="RefSeq" id="WP_164709783.1">
    <property type="nucleotide sequence ID" value="NZ_CP031165.1"/>
</dbReference>
<name>A0A346XRZ4_9ACTN</name>
<evidence type="ECO:0000259" key="1">
    <source>
        <dbReference type="Pfam" id="PF09376"/>
    </source>
</evidence>
<dbReference type="InterPro" id="IPR012337">
    <property type="entry name" value="RNaseH-like_sf"/>
</dbReference>
<keyword evidence="3" id="KW-1185">Reference proteome</keyword>
<keyword evidence="2" id="KW-0540">Nuclease</keyword>
<gene>
    <name evidence="2" type="ORF">DVS28_a0284</name>
</gene>
<dbReference type="InterPro" id="IPR018977">
    <property type="entry name" value="NurA_domain"/>
</dbReference>
<dbReference type="KEGG" id="euz:DVS28_a0284"/>
<organism evidence="2 3">
    <name type="scientific">Euzebya pacifica</name>
    <dbReference type="NCBI Taxonomy" id="1608957"/>
    <lineage>
        <taxon>Bacteria</taxon>
        <taxon>Bacillati</taxon>
        <taxon>Actinomycetota</taxon>
        <taxon>Nitriliruptoria</taxon>
        <taxon>Euzebyales</taxon>
    </lineage>
</organism>
<feature type="domain" description="NurA" evidence="1">
    <location>
        <begin position="121"/>
        <end position="281"/>
    </location>
</feature>
<sequence>MPGLYGVEPFDVGYGAAFNAGQEGPADVECDIVEGDGSFTATTPPPCGPPDGIAFVDGTMLTEARLTRMESDGTVTPGLAGCWATGAVLGMVDAPLRIDYVTHERVSIMCGGYPIDLPSQSQGWSWTGFAVSGDMNDARNRLQRAMRDAEGKLGEMLCDNGWLTVLDGPLSNIRKSRSTPVIGYVKTHHRRMLAPEHWARVPELKPGQRTSIFAIGADTFACYLRIGDSGPWASPWAGIVRIEVPALAGLSTAQQTLEQASAWLPGYASTPHRDPRAPVNLTPIAGLERHLHRVGGNPALALRAVRAAVLQLNAQTP</sequence>
<dbReference type="SUPFAM" id="SSF53098">
    <property type="entry name" value="Ribonuclease H-like"/>
    <property type="match status" value="1"/>
</dbReference>
<reference evidence="2 3" key="1">
    <citation type="submission" date="2018-09" db="EMBL/GenBank/DDBJ databases">
        <title>Complete genome sequence of Euzebya sp. DY32-46 isolated from seawater of Pacific Ocean.</title>
        <authorList>
            <person name="Xu L."/>
            <person name="Wu Y.-H."/>
            <person name="Xu X.-W."/>
        </authorList>
    </citation>
    <scope>NUCLEOTIDE SEQUENCE [LARGE SCALE GENOMIC DNA]</scope>
    <source>
        <strain evidence="2 3">DY32-46</strain>
    </source>
</reference>
<keyword evidence="2" id="KW-0269">Exonuclease</keyword>
<proteinExistence type="predicted"/>
<evidence type="ECO:0000313" key="3">
    <source>
        <dbReference type="Proteomes" id="UP000264006"/>
    </source>
</evidence>
<protein>
    <submittedName>
        <fullName evidence="2">Single-stranded exonuclease associated with Rad50/Mre11 complex</fullName>
    </submittedName>
</protein>
<dbReference type="Pfam" id="PF09376">
    <property type="entry name" value="NurA"/>
    <property type="match status" value="1"/>
</dbReference>
<dbReference type="AlphaFoldDB" id="A0A346XRZ4"/>